<dbReference type="AlphaFoldDB" id="A0A3A6QCQ0"/>
<keyword evidence="1" id="KW-0812">Transmembrane</keyword>
<accession>A0A3A6QCQ0</accession>
<comment type="caution">
    <text evidence="2">The sequence shown here is derived from an EMBL/GenBank/DDBJ whole genome shotgun (WGS) entry which is preliminary data.</text>
</comment>
<evidence type="ECO:0000256" key="1">
    <source>
        <dbReference type="SAM" id="Phobius"/>
    </source>
</evidence>
<dbReference type="EMBL" id="QVMU01000013">
    <property type="protein sequence ID" value="RJX70046.1"/>
    <property type="molecule type" value="Genomic_DNA"/>
</dbReference>
<feature type="transmembrane region" description="Helical" evidence="1">
    <location>
        <begin position="21"/>
        <end position="47"/>
    </location>
</feature>
<keyword evidence="1" id="KW-0472">Membrane</keyword>
<dbReference type="PANTHER" id="PTHR40399:SF1">
    <property type="entry name" value="PTS SYSTEM GLUCITOL_SORBITOL-SPECIFIC EIIC COMPONENT"/>
    <property type="match status" value="1"/>
</dbReference>
<dbReference type="OrthoDB" id="9799765at2"/>
<organism evidence="2 3">
    <name type="scientific">Vibrio sinensis</name>
    <dbReference type="NCBI Taxonomy" id="2302434"/>
    <lineage>
        <taxon>Bacteria</taxon>
        <taxon>Pseudomonadati</taxon>
        <taxon>Pseudomonadota</taxon>
        <taxon>Gammaproteobacteria</taxon>
        <taxon>Vibrionales</taxon>
        <taxon>Vibrionaceae</taxon>
        <taxon>Vibrio</taxon>
    </lineage>
</organism>
<dbReference type="Pfam" id="PF03608">
    <property type="entry name" value="EII-GUT"/>
    <property type="match status" value="1"/>
</dbReference>
<dbReference type="PIRSF" id="PIRSF038321">
    <property type="entry name" value="PTS_glc_srb_IIC"/>
    <property type="match status" value="1"/>
</dbReference>
<dbReference type="PANTHER" id="PTHR40399">
    <property type="entry name" value="PTS SYSTEM GLUCITOL/SORBITOL-SPECIFIC EIIC COMPONENT"/>
    <property type="match status" value="1"/>
</dbReference>
<keyword evidence="1" id="KW-1133">Transmembrane helix</keyword>
<keyword evidence="3" id="KW-1185">Reference proteome</keyword>
<dbReference type="NCBIfam" id="TIGR00821">
    <property type="entry name" value="EII-GUT"/>
    <property type="match status" value="1"/>
</dbReference>
<evidence type="ECO:0000313" key="3">
    <source>
        <dbReference type="Proteomes" id="UP000273252"/>
    </source>
</evidence>
<proteinExistence type="predicted"/>
<gene>
    <name evidence="2" type="primary">srlA</name>
    <name evidence="2" type="ORF">DZ860_14255</name>
</gene>
<sequence length="188" mass="20828">MEYFTLGAEWFFGLFEKGGEVLVGMVTGILPLLICLLIAMNSIIRFIGQHRIEKLAAKCSSNPVSRYLVLPFLGTFVFCNPMTLSLGKFLPERYKPSYYASASYSCHTMNGMFPHVNPGELFIYLGIANGITQLGLPLAPLAMGYLLVGLVSNFFRGWVTDFTTAMVCKQQGKTLSDTVDFTVEGHKQ</sequence>
<name>A0A3A6QCQ0_9VIBR</name>
<dbReference type="GO" id="GO:0016020">
    <property type="term" value="C:membrane"/>
    <property type="evidence" value="ECO:0007669"/>
    <property type="project" value="InterPro"/>
</dbReference>
<dbReference type="RefSeq" id="WP_120032399.1">
    <property type="nucleotide sequence ID" value="NZ_QVMU01000013.1"/>
</dbReference>
<evidence type="ECO:0000313" key="2">
    <source>
        <dbReference type="EMBL" id="RJX70046.1"/>
    </source>
</evidence>
<feature type="transmembrane region" description="Helical" evidence="1">
    <location>
        <begin position="67"/>
        <end position="87"/>
    </location>
</feature>
<dbReference type="Proteomes" id="UP000273252">
    <property type="component" value="Unassembled WGS sequence"/>
</dbReference>
<reference evidence="2 3" key="1">
    <citation type="submission" date="2018-08" db="EMBL/GenBank/DDBJ databases">
        <title>Vibrio isolated from the Eastern China Marginal Seas.</title>
        <authorList>
            <person name="Li Y."/>
        </authorList>
    </citation>
    <scope>NUCLEOTIDE SEQUENCE [LARGE SCALE GENOMIC DNA]</scope>
    <source>
        <strain evidence="2 3">BEI233</strain>
    </source>
</reference>
<dbReference type="InterPro" id="IPR004699">
    <property type="entry name" value="PTS_IID_sorb"/>
</dbReference>
<dbReference type="PROSITE" id="PS51107">
    <property type="entry name" value="PTS_EIIC_TYPE_5"/>
    <property type="match status" value="1"/>
</dbReference>
<protein>
    <submittedName>
        <fullName evidence="2">PTS glucitol/sorbitol transporter subunit IIC</fullName>
    </submittedName>
</protein>
<dbReference type="GO" id="GO:0009401">
    <property type="term" value="P:phosphoenolpyruvate-dependent sugar phosphotransferase system"/>
    <property type="evidence" value="ECO:0007669"/>
    <property type="project" value="InterPro"/>
</dbReference>